<dbReference type="PANTHER" id="PTHR33164:SF64">
    <property type="entry name" value="TRANSCRIPTIONAL REGULATOR SLYA"/>
    <property type="match status" value="1"/>
</dbReference>
<sequence>MNMPGNDFRTLQIEIVRMRIAFRQCVMRLLKNHGVGISYEMVQVMSSLWREQGVSQQVLAERTAKGKATLSSLMNNLERKGYIYRREDPADRRNKLVFMTPEGEAFWHRILPLLNEQYARLEQHLGLQRIQRMTRELMEIEDALQKA</sequence>
<accession>A0A9D1QE98</accession>
<dbReference type="AlphaFoldDB" id="A0A9D1QE98"/>
<keyword evidence="1" id="KW-0805">Transcription regulation</keyword>
<dbReference type="PRINTS" id="PR00598">
    <property type="entry name" value="HTHMARR"/>
</dbReference>
<dbReference type="PROSITE" id="PS50995">
    <property type="entry name" value="HTH_MARR_2"/>
    <property type="match status" value="1"/>
</dbReference>
<dbReference type="GO" id="GO:0003700">
    <property type="term" value="F:DNA-binding transcription factor activity"/>
    <property type="evidence" value="ECO:0007669"/>
    <property type="project" value="InterPro"/>
</dbReference>
<organism evidence="5 6">
    <name type="scientific">Candidatus Rikenella faecigallinarum</name>
    <dbReference type="NCBI Taxonomy" id="2838745"/>
    <lineage>
        <taxon>Bacteria</taxon>
        <taxon>Pseudomonadati</taxon>
        <taxon>Bacteroidota</taxon>
        <taxon>Bacteroidia</taxon>
        <taxon>Bacteroidales</taxon>
        <taxon>Rikenellaceae</taxon>
        <taxon>Rikenella</taxon>
    </lineage>
</organism>
<gene>
    <name evidence="5" type="ORF">H9888_03775</name>
</gene>
<dbReference type="PROSITE" id="PS01117">
    <property type="entry name" value="HTH_MARR_1"/>
    <property type="match status" value="1"/>
</dbReference>
<reference evidence="5" key="1">
    <citation type="journal article" date="2021" name="PeerJ">
        <title>Extensive microbial diversity within the chicken gut microbiome revealed by metagenomics and culture.</title>
        <authorList>
            <person name="Gilroy R."/>
            <person name="Ravi A."/>
            <person name="Getino M."/>
            <person name="Pursley I."/>
            <person name="Horton D.L."/>
            <person name="Alikhan N.F."/>
            <person name="Baker D."/>
            <person name="Gharbi K."/>
            <person name="Hall N."/>
            <person name="Watson M."/>
            <person name="Adriaenssens E.M."/>
            <person name="Foster-Nyarko E."/>
            <person name="Jarju S."/>
            <person name="Secka A."/>
            <person name="Antonio M."/>
            <person name="Oren A."/>
            <person name="Chaudhuri R.R."/>
            <person name="La Ragione R."/>
            <person name="Hildebrand F."/>
            <person name="Pallen M.J."/>
        </authorList>
    </citation>
    <scope>NUCLEOTIDE SEQUENCE</scope>
    <source>
        <strain evidence="5">ChiBcec15-1070</strain>
    </source>
</reference>
<reference evidence="5" key="2">
    <citation type="submission" date="2021-04" db="EMBL/GenBank/DDBJ databases">
        <authorList>
            <person name="Gilroy R."/>
        </authorList>
    </citation>
    <scope>NUCLEOTIDE SEQUENCE</scope>
    <source>
        <strain evidence="5">ChiBcec15-1070</strain>
    </source>
</reference>
<dbReference type="SUPFAM" id="SSF46785">
    <property type="entry name" value="Winged helix' DNA-binding domain"/>
    <property type="match status" value="1"/>
</dbReference>
<dbReference type="PANTHER" id="PTHR33164">
    <property type="entry name" value="TRANSCRIPTIONAL REGULATOR, MARR FAMILY"/>
    <property type="match status" value="1"/>
</dbReference>
<dbReference type="GO" id="GO:0003677">
    <property type="term" value="F:DNA binding"/>
    <property type="evidence" value="ECO:0007669"/>
    <property type="project" value="UniProtKB-KW"/>
</dbReference>
<protein>
    <submittedName>
        <fullName evidence="5">MarR family winged helix-turn-helix transcriptional regulator</fullName>
    </submittedName>
</protein>
<feature type="domain" description="HTH marR-type" evidence="4">
    <location>
        <begin position="8"/>
        <end position="147"/>
    </location>
</feature>
<evidence type="ECO:0000256" key="1">
    <source>
        <dbReference type="ARBA" id="ARBA00023015"/>
    </source>
</evidence>
<evidence type="ECO:0000259" key="4">
    <source>
        <dbReference type="PROSITE" id="PS50995"/>
    </source>
</evidence>
<dbReference type="Proteomes" id="UP000823926">
    <property type="component" value="Unassembled WGS sequence"/>
</dbReference>
<name>A0A9D1QE98_9BACT</name>
<keyword evidence="2" id="KW-0238">DNA-binding</keyword>
<dbReference type="SMART" id="SM00347">
    <property type="entry name" value="HTH_MARR"/>
    <property type="match status" value="1"/>
</dbReference>
<proteinExistence type="predicted"/>
<evidence type="ECO:0000313" key="5">
    <source>
        <dbReference type="EMBL" id="HIW10602.1"/>
    </source>
</evidence>
<dbReference type="InterPro" id="IPR000835">
    <property type="entry name" value="HTH_MarR-typ"/>
</dbReference>
<keyword evidence="3" id="KW-0804">Transcription</keyword>
<dbReference type="InterPro" id="IPR039422">
    <property type="entry name" value="MarR/SlyA-like"/>
</dbReference>
<evidence type="ECO:0000256" key="2">
    <source>
        <dbReference type="ARBA" id="ARBA00023125"/>
    </source>
</evidence>
<comment type="caution">
    <text evidence="5">The sequence shown here is derived from an EMBL/GenBank/DDBJ whole genome shotgun (WGS) entry which is preliminary data.</text>
</comment>
<evidence type="ECO:0000313" key="6">
    <source>
        <dbReference type="Proteomes" id="UP000823926"/>
    </source>
</evidence>
<dbReference type="InterPro" id="IPR036388">
    <property type="entry name" value="WH-like_DNA-bd_sf"/>
</dbReference>
<dbReference type="Gene3D" id="1.10.10.10">
    <property type="entry name" value="Winged helix-like DNA-binding domain superfamily/Winged helix DNA-binding domain"/>
    <property type="match status" value="1"/>
</dbReference>
<dbReference type="EMBL" id="DXHL01000019">
    <property type="protein sequence ID" value="HIW10602.1"/>
    <property type="molecule type" value="Genomic_DNA"/>
</dbReference>
<dbReference type="GO" id="GO:0006950">
    <property type="term" value="P:response to stress"/>
    <property type="evidence" value="ECO:0007669"/>
    <property type="project" value="TreeGrafter"/>
</dbReference>
<dbReference type="InterPro" id="IPR036390">
    <property type="entry name" value="WH_DNA-bd_sf"/>
</dbReference>
<dbReference type="InterPro" id="IPR023187">
    <property type="entry name" value="Tscrpt_reg_MarR-type_CS"/>
</dbReference>
<evidence type="ECO:0000256" key="3">
    <source>
        <dbReference type="ARBA" id="ARBA00023163"/>
    </source>
</evidence>
<dbReference type="Pfam" id="PF12802">
    <property type="entry name" value="MarR_2"/>
    <property type="match status" value="1"/>
</dbReference>